<keyword evidence="10" id="KW-1185">Reference proteome</keyword>
<evidence type="ECO:0000256" key="7">
    <source>
        <dbReference type="SAM" id="MobiDB-lite"/>
    </source>
</evidence>
<dbReference type="Pfam" id="PF05041">
    <property type="entry name" value="Pecanex_C"/>
    <property type="match status" value="1"/>
</dbReference>
<reference evidence="9 10" key="1">
    <citation type="journal article" date="2016" name="Nat. Commun.">
        <title>Extremotolerant tardigrade genome and improved radiotolerance of human cultured cells by tardigrade-unique protein.</title>
        <authorList>
            <person name="Hashimoto T."/>
            <person name="Horikawa D.D."/>
            <person name="Saito Y."/>
            <person name="Kuwahara H."/>
            <person name="Kozuka-Hata H."/>
            <person name="Shin-I T."/>
            <person name="Minakuchi Y."/>
            <person name="Ohishi K."/>
            <person name="Motoyama A."/>
            <person name="Aizu T."/>
            <person name="Enomoto A."/>
            <person name="Kondo K."/>
            <person name="Tanaka S."/>
            <person name="Hara Y."/>
            <person name="Koshikawa S."/>
            <person name="Sagara H."/>
            <person name="Miura T."/>
            <person name="Yokobori S."/>
            <person name="Miyagawa K."/>
            <person name="Suzuki Y."/>
            <person name="Kubo T."/>
            <person name="Oyama M."/>
            <person name="Kohara Y."/>
            <person name="Fujiyama A."/>
            <person name="Arakawa K."/>
            <person name="Katayama T."/>
            <person name="Toyoda A."/>
            <person name="Kunieda T."/>
        </authorList>
    </citation>
    <scope>NUCLEOTIDE SEQUENCE [LARGE SCALE GENOMIC DNA]</scope>
    <source>
        <strain evidence="9 10">YOKOZUNA-1</strain>
    </source>
</reference>
<dbReference type="InterPro" id="IPR007735">
    <property type="entry name" value="Pecanex_C"/>
</dbReference>
<name>A0A1D1VLF1_RAMVA</name>
<feature type="transmembrane region" description="Helical" evidence="6">
    <location>
        <begin position="852"/>
        <end position="870"/>
    </location>
</feature>
<keyword evidence="4 6" id="KW-1133">Transmembrane helix</keyword>
<evidence type="ECO:0000256" key="3">
    <source>
        <dbReference type="ARBA" id="ARBA00022692"/>
    </source>
</evidence>
<dbReference type="PANTHER" id="PTHR12372">
    <property type="entry name" value="PECANEX"/>
    <property type="match status" value="1"/>
</dbReference>
<dbReference type="OrthoDB" id="10037631at2759"/>
<feature type="region of interest" description="Disordered" evidence="7">
    <location>
        <begin position="88"/>
        <end position="131"/>
    </location>
</feature>
<feature type="transmembrane region" description="Helical" evidence="6">
    <location>
        <begin position="1146"/>
        <end position="1163"/>
    </location>
</feature>
<feature type="region of interest" description="Disordered" evidence="7">
    <location>
        <begin position="155"/>
        <end position="221"/>
    </location>
</feature>
<proteinExistence type="inferred from homology"/>
<sequence>MVSHMADVARRGIWASLTGGWFYDTNLDLLSNIVHMYIWASLVITPFILYLLFPSSVITSGAYCVVIGVLFLIVKFGNHALHRFFDTHESEEPKARETSPDTGSRRDSLESFSDYHNADPTVSTTWRQIHPRRRVHNESAQHAEEGVPLRQMKVSSAANEEGTNGGSSSPLRTSGDFSRLFASAGSTKVGNEDSDVLSNTKHTDKEGKASRSDSPSELPDRLDTINFQADVHVHDLIPTDETTPRLASEVYEVNQNYRSVSQRDVMDGENAVNSKPHRLREAAESEGYDEFSTHLRDLGSTSHIRPSRASCHLSTGNIREERLSGRVRRTRRARRHRLDMTGADSSVTSVVNQPTTSMETILSTFRPAPRSSLPAAGCGHTAVSRQTEDTSPQRLQRTRSEFYTHKTQQKPRMGSELYLEFGEVGPATAAKKDVAEMAPVKLTEKTHSEPRLASISHSVSVSEVPSVKLVSEASGSTETIKHPLQRSLESVHEDKLADAPDKLVVDLTDHVKGSLLNVGSEVQELSSTIQPLRGDDDLLPEFSEEIEGLNPELRNVGRVNRRQSGLGMMTEELSPLGRPICGSSLLRRERSIQREREQSYRALVRPDSPHPRRDVEVPGTRGIVHTLTSWLSGTPPTERITVAGEVASNDQFPPAFVLYGSSTSRTLQEGENTRPGLNRYSPQESVVSGENRPDVSFSLPHRGAAGSESSDRYNRNTRFTLLTNPLWHEEDTDAENPASSERETRRSSLLLQRPATWQLLPASSERILSDTEGAARLLQICREVNKASQSEYRLGPKSWKELFENVDQYGTRQQRPLYKMSLFGGSKEFELRLDRLTLMALFDRSRTIFECALAVVLAVCVGAAGCVLLSKNYVSNLSAFLLCFVFAGCQYSLLKSVQPDSTSPTHGYNRIVVYSRAIYFCVMASLVVLMDYFGERMAKDGAGVTLFGFNLFTAGNLVLTRDCLIGATLCLPLICTYGLLPQIDTFLTYLLEQVDIHLFGGTGTFSLLSAAYTLTRNLLGVLALHGILYAALDDFHQNGGATLNLSFSLYLALMVALAYHLSRLSTDPVVLWNLVRKVIKRGDCQPWPAKEDTESQEERLDMVQSRAETTMYNRLRSDMIVCPLFIILFFVLHGSTLFTVSPEMKSGLLTVAVVAGFILSYIAPRIRAQMPWMCISTPLIQSYRPNRSYRAETVAPRLTVFEKFYVWLRITERNILFPCIFLAVATSDAAHISSKFGPHVAAVIITITGLKFLKVGFRDAENQYLILAFTYLVFSYDVAARSEHFLLNYWLLSMVYYKCQEWLLKWKFVLTYVAPWQITWGSAFHAFAQPFSIPHAGMLLLQTCVSTLISSPLNPFLGSAIFLTAYPRPIKFWEKTYKTKRLDNSNTRLAVQLEGNSGNDDNNLNSIFYEHLTHSLQKSLCGDVTLGKWGNVSDGDFFILASDYLNCLVHIIEIGNGLVTFQVRGLEFRGTYCQQREVEAITENVDENRGFCCCEPGHLPRMLSLNSAFNQRWLAWQVYSVRYVVQGYSVSDNNASTMFQIYDLRRILITFYIKAMIYYLTRSPKLLTWLSFVEDEIGGMHTHGYCDLDPLFMPNIDVDFDYRYHGISRHNLYEAMREWIEYCASVSDYPEMDVSEMSPFVTLAFAVSVLGRRVLGAAAQVSLHSVDWFLHGLHALFKGDYKIECSRDQWVFSDVDIVQKIVSPAIRMALKLHQDHFTSSDEYEQSEALYGAIVEHEANIIICHEGDPKWRQAVLNNTPSLLALRHVVDDNRDDYKIIMLNIRNLDFRLIKINKECVRGFWAGQLQELIYFRNRNPERGSIQNAKQALRNMINSSCDQPIGYPIYVSPLTTSYADTHTNLCKVVGGPLTWDAIRDTVRETWEEIRNRCYESCSGSGGSEPRIRSREPPIVVSYNPQQQRPVEFSRRGEA</sequence>
<protein>
    <recommendedName>
        <fullName evidence="6">Pecanex-like protein</fullName>
    </recommendedName>
</protein>
<feature type="transmembrane region" description="Helical" evidence="6">
    <location>
        <begin position="965"/>
        <end position="991"/>
    </location>
</feature>
<feature type="compositionally biased region" description="Basic and acidic residues" evidence="7">
    <location>
        <begin position="201"/>
        <end position="211"/>
    </location>
</feature>
<comment type="subcellular location">
    <subcellularLocation>
        <location evidence="1 6">Membrane</location>
        <topology evidence="1 6">Multi-pass membrane protein</topology>
    </subcellularLocation>
</comment>
<dbReference type="EMBL" id="BDGG01000008">
    <property type="protein sequence ID" value="GAV02447.1"/>
    <property type="molecule type" value="Genomic_DNA"/>
</dbReference>
<comment type="caution">
    <text evidence="9">The sequence shown here is derived from an EMBL/GenBank/DDBJ whole genome shotgun (WGS) entry which is preliminary data.</text>
</comment>
<feature type="region of interest" description="Disordered" evidence="7">
    <location>
        <begin position="1891"/>
        <end position="1929"/>
    </location>
</feature>
<dbReference type="Proteomes" id="UP000186922">
    <property type="component" value="Unassembled WGS sequence"/>
</dbReference>
<feature type="compositionally biased region" description="Polar residues" evidence="7">
    <location>
        <begin position="155"/>
        <end position="176"/>
    </location>
</feature>
<dbReference type="InterPro" id="IPR039797">
    <property type="entry name" value="Pecanex"/>
</dbReference>
<dbReference type="GO" id="GO:0016020">
    <property type="term" value="C:membrane"/>
    <property type="evidence" value="ECO:0007669"/>
    <property type="project" value="UniProtKB-SubCell"/>
</dbReference>
<evidence type="ECO:0000313" key="9">
    <source>
        <dbReference type="EMBL" id="GAV02447.1"/>
    </source>
</evidence>
<dbReference type="PANTHER" id="PTHR12372:SF7">
    <property type="entry name" value="PROTEIN PECANEX"/>
    <property type="match status" value="1"/>
</dbReference>
<feature type="compositionally biased region" description="Polar residues" evidence="7">
    <location>
        <begin position="383"/>
        <end position="395"/>
    </location>
</feature>
<evidence type="ECO:0000313" key="10">
    <source>
        <dbReference type="Proteomes" id="UP000186922"/>
    </source>
</evidence>
<comment type="similarity">
    <text evidence="2 6">Belongs to the pecanex family.</text>
</comment>
<keyword evidence="5 6" id="KW-0472">Membrane</keyword>
<evidence type="ECO:0000256" key="5">
    <source>
        <dbReference type="ARBA" id="ARBA00023136"/>
    </source>
</evidence>
<evidence type="ECO:0000256" key="1">
    <source>
        <dbReference type="ARBA" id="ARBA00004141"/>
    </source>
</evidence>
<feature type="transmembrane region" description="Helical" evidence="6">
    <location>
        <begin position="914"/>
        <end position="934"/>
    </location>
</feature>
<feature type="transmembrane region" description="Helical" evidence="6">
    <location>
        <begin position="1043"/>
        <end position="1061"/>
    </location>
</feature>
<evidence type="ECO:0000256" key="2">
    <source>
        <dbReference type="ARBA" id="ARBA00010170"/>
    </source>
</evidence>
<evidence type="ECO:0000259" key="8">
    <source>
        <dbReference type="Pfam" id="PF05041"/>
    </source>
</evidence>
<feature type="transmembrane region" description="Helical" evidence="6">
    <location>
        <begin position="1003"/>
        <end position="1031"/>
    </location>
</feature>
<feature type="transmembrane region" description="Helical" evidence="6">
    <location>
        <begin position="60"/>
        <end position="77"/>
    </location>
</feature>
<gene>
    <name evidence="9" type="primary">RvY_13012-1</name>
    <name evidence="9" type="synonym">RvY_13012.1</name>
    <name evidence="9" type="ORF">RvY_13012</name>
</gene>
<feature type="transmembrane region" description="Helical" evidence="6">
    <location>
        <begin position="1120"/>
        <end position="1140"/>
    </location>
</feature>
<organism evidence="9 10">
    <name type="scientific">Ramazzottius varieornatus</name>
    <name type="common">Water bear</name>
    <name type="synonym">Tardigrade</name>
    <dbReference type="NCBI Taxonomy" id="947166"/>
    <lineage>
        <taxon>Eukaryota</taxon>
        <taxon>Metazoa</taxon>
        <taxon>Ecdysozoa</taxon>
        <taxon>Tardigrada</taxon>
        <taxon>Eutardigrada</taxon>
        <taxon>Parachela</taxon>
        <taxon>Hypsibioidea</taxon>
        <taxon>Ramazzottiidae</taxon>
        <taxon>Ramazzottius</taxon>
    </lineage>
</organism>
<keyword evidence="3 6" id="KW-0812">Transmembrane</keyword>
<accession>A0A1D1VLF1</accession>
<feature type="region of interest" description="Disordered" evidence="7">
    <location>
        <begin position="726"/>
        <end position="747"/>
    </location>
</feature>
<evidence type="ECO:0000256" key="4">
    <source>
        <dbReference type="ARBA" id="ARBA00022989"/>
    </source>
</evidence>
<feature type="region of interest" description="Disordered" evidence="7">
    <location>
        <begin position="368"/>
        <end position="395"/>
    </location>
</feature>
<evidence type="ECO:0000256" key="6">
    <source>
        <dbReference type="RuleBase" id="RU367089"/>
    </source>
</evidence>
<feature type="region of interest" description="Disordered" evidence="7">
    <location>
        <begin position="662"/>
        <end position="711"/>
    </location>
</feature>
<feature type="compositionally biased region" description="Basic and acidic residues" evidence="7">
    <location>
        <begin position="88"/>
        <end position="109"/>
    </location>
</feature>
<feature type="transmembrane region" description="Helical" evidence="6">
    <location>
        <begin position="877"/>
        <end position="894"/>
    </location>
</feature>
<feature type="domain" description="Pecanex C-terminal" evidence="8">
    <location>
        <begin position="1634"/>
        <end position="1858"/>
    </location>
</feature>
<feature type="transmembrane region" description="Helical" evidence="6">
    <location>
        <begin position="33"/>
        <end position="53"/>
    </location>
</feature>